<dbReference type="Proteomes" id="UP001211894">
    <property type="component" value="Unassembled WGS sequence"/>
</dbReference>
<keyword evidence="4" id="KW-1185">Reference proteome</keyword>
<proteinExistence type="predicted"/>
<reference evidence="3 4" key="1">
    <citation type="submission" date="2023-01" db="EMBL/GenBank/DDBJ databases">
        <title>Bacillus changyiensis sp. nov., isolated from a coastal deposit.</title>
        <authorList>
            <person name="Xiao G."/>
            <person name="Lai Q."/>
            <person name="Hu Z."/>
            <person name="Shao Z."/>
        </authorList>
    </citation>
    <scope>NUCLEOTIDE SEQUENCE [LARGE SCALE GENOMIC DNA]</scope>
    <source>
        <strain evidence="3 4">CLL-7-23</strain>
    </source>
</reference>
<feature type="domain" description="Nucleoside transporter/FeoB GTPase Gate" evidence="2">
    <location>
        <begin position="43"/>
        <end position="140"/>
    </location>
</feature>
<comment type="caution">
    <text evidence="3">The sequence shown here is derived from an EMBL/GenBank/DDBJ whole genome shotgun (WGS) entry which is preliminary data.</text>
</comment>
<keyword evidence="1" id="KW-1133">Transmembrane helix</keyword>
<dbReference type="InterPro" id="IPR011642">
    <property type="entry name" value="Gate_dom"/>
</dbReference>
<feature type="transmembrane region" description="Helical" evidence="1">
    <location>
        <begin position="379"/>
        <end position="398"/>
    </location>
</feature>
<evidence type="ECO:0000256" key="1">
    <source>
        <dbReference type="SAM" id="Phobius"/>
    </source>
</evidence>
<feature type="transmembrane region" description="Helical" evidence="1">
    <location>
        <begin position="327"/>
        <end position="345"/>
    </location>
</feature>
<feature type="transmembrane region" description="Helical" evidence="1">
    <location>
        <begin position="210"/>
        <end position="235"/>
    </location>
</feature>
<dbReference type="Pfam" id="PF07670">
    <property type="entry name" value="Gate"/>
    <property type="match status" value="2"/>
</dbReference>
<gene>
    <name evidence="3" type="primary">ylbJ</name>
    <name evidence="3" type="ORF">PJ311_05065</name>
</gene>
<evidence type="ECO:0000313" key="4">
    <source>
        <dbReference type="Proteomes" id="UP001211894"/>
    </source>
</evidence>
<sequence length="407" mass="44655">MDMKKVNTFIIAVLLLLFTAAIITHPQASFDASKSGLAMWWEVVFPSLLPFFILSELLIGFGIVTFVGLLLEPFMRPVFRVPGVGGFVLAMGMASGFPSGAKLTSRLRQERQISRVEAERLASFTNSSNPLFIFGAVAVGFFHNPALGIVLAAAHYLGNLAVGVTMRSYGKKEEVDSDRNKRTSRIPSIKEALKALHKARLEENRPLGKLLSDAVISSVQTLLMVGGFIILFSVFNNILSVVHITDILSQGMRMVLSVLHFPIHLDKPLLSGVFEITLGSQLVSATNAPLLAKAVIVSFILGFSGFCVQAQVAGILAETDIRFKPFFIARFLQGIYAALFVPILWKPLYTSFTQLNEPVFLFFPAGKTESLVVQVWNSLVQIGPLVTLGTLFIYLILYTKTLSLVKK</sequence>
<name>A0ABT4X150_9BACI</name>
<dbReference type="NCBIfam" id="TIGR02871">
    <property type="entry name" value="spore_ylbJ"/>
    <property type="match status" value="1"/>
</dbReference>
<feature type="domain" description="Nucleoside transporter/FeoB GTPase Gate" evidence="2">
    <location>
        <begin position="222"/>
        <end position="317"/>
    </location>
</feature>
<keyword evidence="1" id="KW-0812">Transmembrane</keyword>
<protein>
    <submittedName>
        <fullName evidence="3">Sporulation integral membrane protein YlbJ</fullName>
    </submittedName>
</protein>
<organism evidence="3 4">
    <name type="scientific">Bacillus changyiensis</name>
    <dbReference type="NCBI Taxonomy" id="3004103"/>
    <lineage>
        <taxon>Bacteria</taxon>
        <taxon>Bacillati</taxon>
        <taxon>Bacillota</taxon>
        <taxon>Bacilli</taxon>
        <taxon>Bacillales</taxon>
        <taxon>Bacillaceae</taxon>
        <taxon>Bacillus</taxon>
    </lineage>
</organism>
<feature type="transmembrane region" description="Helical" evidence="1">
    <location>
        <begin position="78"/>
        <end position="97"/>
    </location>
</feature>
<accession>A0ABT4X150</accession>
<feature type="transmembrane region" description="Helical" evidence="1">
    <location>
        <begin position="290"/>
        <end position="315"/>
    </location>
</feature>
<feature type="transmembrane region" description="Helical" evidence="1">
    <location>
        <begin position="131"/>
        <end position="157"/>
    </location>
</feature>
<evidence type="ECO:0000313" key="3">
    <source>
        <dbReference type="EMBL" id="MDA7025983.1"/>
    </source>
</evidence>
<feature type="transmembrane region" description="Helical" evidence="1">
    <location>
        <begin position="48"/>
        <end position="71"/>
    </location>
</feature>
<dbReference type="InterPro" id="IPR014226">
    <property type="entry name" value="Spore_IM_YlbJ"/>
</dbReference>
<dbReference type="EMBL" id="JAQKAB010000002">
    <property type="protein sequence ID" value="MDA7025983.1"/>
    <property type="molecule type" value="Genomic_DNA"/>
</dbReference>
<evidence type="ECO:0000259" key="2">
    <source>
        <dbReference type="Pfam" id="PF07670"/>
    </source>
</evidence>
<keyword evidence="1" id="KW-0472">Membrane</keyword>